<dbReference type="RefSeq" id="WP_154616394.1">
    <property type="nucleotide sequence ID" value="NZ_CP053660.1"/>
</dbReference>
<organism evidence="1 2">
    <name type="scientific">Nocardioides marmotae</name>
    <dbReference type="NCBI Taxonomy" id="2663857"/>
    <lineage>
        <taxon>Bacteria</taxon>
        <taxon>Bacillati</taxon>
        <taxon>Actinomycetota</taxon>
        <taxon>Actinomycetes</taxon>
        <taxon>Propionibacteriales</taxon>
        <taxon>Nocardioidaceae</taxon>
        <taxon>Nocardioides</taxon>
    </lineage>
</organism>
<evidence type="ECO:0000313" key="1">
    <source>
        <dbReference type="EMBL" id="MTB96529.1"/>
    </source>
</evidence>
<accession>A0A6I3JEM4</accession>
<sequence>MTVLDRLGVREAAVAAPASSERDTQEPWFVRHQRRSLAVALGLFAAVTLLRFLSGADLTTGTTMLYVLPVSLLALSHGTAAGVAAGAAASAAVAVWSGVAQVDIGLVGWATRALPLVLAGYLLGDASDRLRRAAEQRLEHEAAALRHRQAVEVNDLLVQGMAVSKWSFEAGRTEAGLRALEETIETGQQLVSRLIKDADAGGRVMD</sequence>
<dbReference type="EMBL" id="WLCI01000016">
    <property type="protein sequence ID" value="MTB96529.1"/>
    <property type="molecule type" value="Genomic_DNA"/>
</dbReference>
<comment type="caution">
    <text evidence="1">The sequence shown here is derived from an EMBL/GenBank/DDBJ whole genome shotgun (WGS) entry which is preliminary data.</text>
</comment>
<dbReference type="Proteomes" id="UP000433406">
    <property type="component" value="Unassembled WGS sequence"/>
</dbReference>
<name>A0A6I3JEM4_9ACTN</name>
<keyword evidence="2" id="KW-1185">Reference proteome</keyword>
<reference evidence="1 2" key="1">
    <citation type="submission" date="2019-10" db="EMBL/GenBank/DDBJ databases">
        <title>Nocardioides novel species isolated from the excrement of Marmot.</title>
        <authorList>
            <person name="Zhang G."/>
        </authorList>
    </citation>
    <scope>NUCLEOTIDE SEQUENCE [LARGE SCALE GENOMIC DNA]</scope>
    <source>
        <strain evidence="2">zg-579</strain>
    </source>
</reference>
<evidence type="ECO:0008006" key="3">
    <source>
        <dbReference type="Google" id="ProtNLM"/>
    </source>
</evidence>
<evidence type="ECO:0000313" key="2">
    <source>
        <dbReference type="Proteomes" id="UP000433406"/>
    </source>
</evidence>
<dbReference type="AlphaFoldDB" id="A0A6I3JEM4"/>
<proteinExistence type="predicted"/>
<protein>
    <recommendedName>
        <fullName evidence="3">Histidine kinase</fullName>
    </recommendedName>
</protein>
<gene>
    <name evidence="1" type="ORF">GGQ22_15750</name>
</gene>